<evidence type="ECO:0000256" key="1">
    <source>
        <dbReference type="SAM" id="Phobius"/>
    </source>
</evidence>
<evidence type="ECO:0000313" key="2">
    <source>
        <dbReference type="EnsemblMetazoa" id="AMAM005334-PA"/>
    </source>
</evidence>
<feature type="transmembrane region" description="Helical" evidence="1">
    <location>
        <begin position="50"/>
        <end position="71"/>
    </location>
</feature>
<keyword evidence="3" id="KW-1185">Reference proteome</keyword>
<keyword evidence="1" id="KW-0812">Transmembrane</keyword>
<keyword evidence="1" id="KW-1133">Transmembrane helix</keyword>
<keyword evidence="1" id="KW-0472">Membrane</keyword>
<sequence>MVTQHNAYIRCSWTFRFICLALPLIIHLRASSALDYVHGKVSSVALEPDIASALFIVSVSLELNRILANVIPFNANEPQQLTLKIETILICVTMMFLGSAHTIHKL</sequence>
<protein>
    <submittedName>
        <fullName evidence="2">Uncharacterized protein</fullName>
    </submittedName>
</protein>
<reference evidence="2" key="2">
    <citation type="submission" date="2020-05" db="UniProtKB">
        <authorList>
            <consortium name="EnsemblMetazoa"/>
        </authorList>
    </citation>
    <scope>IDENTIFICATION</scope>
    <source>
        <strain evidence="2">maculatus3</strain>
    </source>
</reference>
<organism evidence="2 3">
    <name type="scientific">Anopheles maculatus</name>
    <dbReference type="NCBI Taxonomy" id="74869"/>
    <lineage>
        <taxon>Eukaryota</taxon>
        <taxon>Metazoa</taxon>
        <taxon>Ecdysozoa</taxon>
        <taxon>Arthropoda</taxon>
        <taxon>Hexapoda</taxon>
        <taxon>Insecta</taxon>
        <taxon>Pterygota</taxon>
        <taxon>Neoptera</taxon>
        <taxon>Endopterygota</taxon>
        <taxon>Diptera</taxon>
        <taxon>Nematocera</taxon>
        <taxon>Culicoidea</taxon>
        <taxon>Culicidae</taxon>
        <taxon>Anophelinae</taxon>
        <taxon>Anopheles</taxon>
        <taxon>Anopheles maculatus group</taxon>
    </lineage>
</organism>
<dbReference type="EnsemblMetazoa" id="AMAM005334-RA">
    <property type="protein sequence ID" value="AMAM005334-PA"/>
    <property type="gene ID" value="AMAM005334"/>
</dbReference>
<dbReference type="Proteomes" id="UP000075901">
    <property type="component" value="Unassembled WGS sequence"/>
</dbReference>
<dbReference type="AlphaFoldDB" id="A0A182SES9"/>
<feature type="transmembrane region" description="Helical" evidence="1">
    <location>
        <begin position="7"/>
        <end position="30"/>
    </location>
</feature>
<evidence type="ECO:0000313" key="3">
    <source>
        <dbReference type="Proteomes" id="UP000075901"/>
    </source>
</evidence>
<feature type="transmembrane region" description="Helical" evidence="1">
    <location>
        <begin position="83"/>
        <end position="103"/>
    </location>
</feature>
<proteinExistence type="predicted"/>
<accession>A0A182SES9</accession>
<reference evidence="3" key="1">
    <citation type="submission" date="2013-09" db="EMBL/GenBank/DDBJ databases">
        <title>The Genome Sequence of Anopheles maculatus species B.</title>
        <authorList>
            <consortium name="The Broad Institute Genomics Platform"/>
            <person name="Neafsey D.E."/>
            <person name="Besansky N."/>
            <person name="Howell P."/>
            <person name="Walton C."/>
            <person name="Young S.K."/>
            <person name="Zeng Q."/>
            <person name="Gargeya S."/>
            <person name="Fitzgerald M."/>
            <person name="Haas B."/>
            <person name="Abouelleil A."/>
            <person name="Allen A.W."/>
            <person name="Alvarado L."/>
            <person name="Arachchi H.M."/>
            <person name="Berlin A.M."/>
            <person name="Chapman S.B."/>
            <person name="Gainer-Dewar J."/>
            <person name="Goldberg J."/>
            <person name="Griggs A."/>
            <person name="Gujja S."/>
            <person name="Hansen M."/>
            <person name="Howarth C."/>
            <person name="Imamovic A."/>
            <person name="Ireland A."/>
            <person name="Larimer J."/>
            <person name="McCowan C."/>
            <person name="Murphy C."/>
            <person name="Pearson M."/>
            <person name="Poon T.W."/>
            <person name="Priest M."/>
            <person name="Roberts A."/>
            <person name="Saif S."/>
            <person name="Shea T."/>
            <person name="Sisk P."/>
            <person name="Sykes S."/>
            <person name="Wortman J."/>
            <person name="Nusbaum C."/>
            <person name="Birren B."/>
        </authorList>
    </citation>
    <scope>NUCLEOTIDE SEQUENCE [LARGE SCALE GENOMIC DNA]</scope>
    <source>
        <strain evidence="3">maculatus3</strain>
    </source>
</reference>
<dbReference type="VEuPathDB" id="VectorBase:AMAM005334"/>
<name>A0A182SES9_9DIPT</name>